<reference evidence="3 4" key="1">
    <citation type="submission" date="2017-03" db="EMBL/GenBank/DDBJ databases">
        <title>Genomes of endolithic fungi from Antarctica.</title>
        <authorList>
            <person name="Coleine C."/>
            <person name="Masonjones S."/>
            <person name="Stajich J.E."/>
        </authorList>
    </citation>
    <scope>NUCLEOTIDE SEQUENCE [LARGE SCALE GENOMIC DNA]</scope>
    <source>
        <strain evidence="3 4">CCFEE 5184</strain>
    </source>
</reference>
<dbReference type="AlphaFoldDB" id="A0A4U0XYA0"/>
<feature type="compositionally biased region" description="Basic and acidic residues" evidence="1">
    <location>
        <begin position="30"/>
        <end position="43"/>
    </location>
</feature>
<dbReference type="PANTHER" id="PTHR47843:SF2">
    <property type="entry name" value="BTB DOMAIN-CONTAINING PROTEIN"/>
    <property type="match status" value="1"/>
</dbReference>
<evidence type="ECO:0000313" key="3">
    <source>
        <dbReference type="EMBL" id="TKA83002.1"/>
    </source>
</evidence>
<evidence type="ECO:0000259" key="2">
    <source>
        <dbReference type="PROSITE" id="PS50097"/>
    </source>
</evidence>
<keyword evidence="4" id="KW-1185">Reference proteome</keyword>
<organism evidence="3 4">
    <name type="scientific">Friedmanniomyces simplex</name>
    <dbReference type="NCBI Taxonomy" id="329884"/>
    <lineage>
        <taxon>Eukaryota</taxon>
        <taxon>Fungi</taxon>
        <taxon>Dikarya</taxon>
        <taxon>Ascomycota</taxon>
        <taxon>Pezizomycotina</taxon>
        <taxon>Dothideomycetes</taxon>
        <taxon>Dothideomycetidae</taxon>
        <taxon>Mycosphaerellales</taxon>
        <taxon>Teratosphaeriaceae</taxon>
        <taxon>Friedmanniomyces</taxon>
    </lineage>
</organism>
<dbReference type="SUPFAM" id="SSF54695">
    <property type="entry name" value="POZ domain"/>
    <property type="match status" value="1"/>
</dbReference>
<dbReference type="CDD" id="cd18186">
    <property type="entry name" value="BTB_POZ_ZBTB_KLHL-like"/>
    <property type="match status" value="1"/>
</dbReference>
<feature type="domain" description="BTB" evidence="2">
    <location>
        <begin position="65"/>
        <end position="130"/>
    </location>
</feature>
<evidence type="ECO:0000256" key="1">
    <source>
        <dbReference type="SAM" id="MobiDB-lite"/>
    </source>
</evidence>
<dbReference type="Pfam" id="PF00651">
    <property type="entry name" value="BTB"/>
    <property type="match status" value="1"/>
</dbReference>
<dbReference type="PROSITE" id="PS50097">
    <property type="entry name" value="BTB"/>
    <property type="match status" value="1"/>
</dbReference>
<dbReference type="Proteomes" id="UP000309340">
    <property type="component" value="Unassembled WGS sequence"/>
</dbReference>
<proteinExistence type="predicted"/>
<dbReference type="InterPro" id="IPR000210">
    <property type="entry name" value="BTB/POZ_dom"/>
</dbReference>
<feature type="region of interest" description="Disordered" evidence="1">
    <location>
        <begin position="19"/>
        <end position="48"/>
    </location>
</feature>
<comment type="caution">
    <text evidence="3">The sequence shown here is derived from an EMBL/GenBank/DDBJ whole genome shotgun (WGS) entry which is preliminary data.</text>
</comment>
<gene>
    <name evidence="3" type="ORF">B0A55_04672</name>
</gene>
<accession>A0A4U0XYA0</accession>
<protein>
    <recommendedName>
        <fullName evidence="2">BTB domain-containing protein</fullName>
    </recommendedName>
</protein>
<evidence type="ECO:0000313" key="4">
    <source>
        <dbReference type="Proteomes" id="UP000309340"/>
    </source>
</evidence>
<dbReference type="InterPro" id="IPR011333">
    <property type="entry name" value="SKP1/BTB/POZ_sf"/>
</dbReference>
<dbReference type="EMBL" id="NAJQ01000019">
    <property type="protein sequence ID" value="TKA83002.1"/>
    <property type="molecule type" value="Genomic_DNA"/>
</dbReference>
<dbReference type="STRING" id="329884.A0A4U0XYA0"/>
<dbReference type="PANTHER" id="PTHR47843">
    <property type="entry name" value="BTB DOMAIN-CONTAINING PROTEIN-RELATED"/>
    <property type="match status" value="1"/>
</dbReference>
<name>A0A4U0XYA0_9PEZI</name>
<dbReference type="OrthoDB" id="1022638at2759"/>
<dbReference type="Gene3D" id="3.30.710.10">
    <property type="entry name" value="Potassium Channel Kv1.1, Chain A"/>
    <property type="match status" value="1"/>
</dbReference>
<sequence>MTSDALRTTALNLNGQTKHMGSVRACSDTGDYRPGHDDPRNEPDNIDVEGTPKLLGLSVIRLERLSVTVLVGEDGHSFSVHEGLLCENSPFFTSAMKKEWAEGQKREIPLPDDKPEVFNLYAEWKYTGKLLSRLSPSDSGSNGGELTLLIDAYVFGEKVQDRDFQDATLDALIMSTNTQDQEGKKWFPSGAVVRRAYRGTLAGSPIRRLLVDMHNHNGGENWIKEENDEEFLVDLVREMYASRARPQQADPTRANVNSCSYHHHTEDRLCYDHTAARR</sequence>